<feature type="transmembrane region" description="Helical" evidence="5">
    <location>
        <begin position="310"/>
        <end position="341"/>
    </location>
</feature>
<reference evidence="6" key="2">
    <citation type="submission" date="2020-09" db="EMBL/GenBank/DDBJ databases">
        <authorList>
            <person name="Sun Q."/>
            <person name="Sedlacek I."/>
        </authorList>
    </citation>
    <scope>NUCLEOTIDE SEQUENCE</scope>
    <source>
        <strain evidence="6">CCM 8433</strain>
    </source>
</reference>
<dbReference type="Proteomes" id="UP000622610">
    <property type="component" value="Unassembled WGS sequence"/>
</dbReference>
<dbReference type="GO" id="GO:0016020">
    <property type="term" value="C:membrane"/>
    <property type="evidence" value="ECO:0007669"/>
    <property type="project" value="UniProtKB-SubCell"/>
</dbReference>
<proteinExistence type="predicted"/>
<dbReference type="AlphaFoldDB" id="A0A917JHB1"/>
<feature type="transmembrane region" description="Helical" evidence="5">
    <location>
        <begin position="76"/>
        <end position="100"/>
    </location>
</feature>
<feature type="transmembrane region" description="Helical" evidence="5">
    <location>
        <begin position="233"/>
        <end position="258"/>
    </location>
</feature>
<protein>
    <submittedName>
        <fullName evidence="6">Chloride channel protein</fullName>
    </submittedName>
</protein>
<evidence type="ECO:0000256" key="4">
    <source>
        <dbReference type="ARBA" id="ARBA00023136"/>
    </source>
</evidence>
<keyword evidence="7" id="KW-1185">Reference proteome</keyword>
<dbReference type="PANTHER" id="PTHR43427">
    <property type="entry name" value="CHLORIDE CHANNEL PROTEIN CLC-E"/>
    <property type="match status" value="1"/>
</dbReference>
<evidence type="ECO:0000313" key="7">
    <source>
        <dbReference type="Proteomes" id="UP000622610"/>
    </source>
</evidence>
<feature type="transmembrane region" description="Helical" evidence="5">
    <location>
        <begin position="26"/>
        <end position="46"/>
    </location>
</feature>
<dbReference type="CDD" id="cd00400">
    <property type="entry name" value="Voltage_gated_ClC"/>
    <property type="match status" value="1"/>
</dbReference>
<dbReference type="Gene3D" id="1.10.3080.10">
    <property type="entry name" value="Clc chloride channel"/>
    <property type="match status" value="1"/>
</dbReference>
<dbReference type="GO" id="GO:0015108">
    <property type="term" value="F:chloride transmembrane transporter activity"/>
    <property type="evidence" value="ECO:0007669"/>
    <property type="project" value="InterPro"/>
</dbReference>
<evidence type="ECO:0000256" key="5">
    <source>
        <dbReference type="SAM" id="Phobius"/>
    </source>
</evidence>
<feature type="transmembrane region" description="Helical" evidence="5">
    <location>
        <begin position="278"/>
        <end position="298"/>
    </location>
</feature>
<dbReference type="SUPFAM" id="SSF81340">
    <property type="entry name" value="Clc chloride channel"/>
    <property type="match status" value="1"/>
</dbReference>
<dbReference type="RefSeq" id="WP_379959015.1">
    <property type="nucleotide sequence ID" value="NZ_JBHSZJ010000001.1"/>
</dbReference>
<gene>
    <name evidence="6" type="ORF">GCM10011482_24730</name>
</gene>
<comment type="subcellular location">
    <subcellularLocation>
        <location evidence="1">Membrane</location>
        <topology evidence="1">Multi-pass membrane protein</topology>
    </subcellularLocation>
</comment>
<keyword evidence="2 5" id="KW-0812">Transmembrane</keyword>
<name>A0A917JHB1_9ENTE</name>
<keyword evidence="3 5" id="KW-1133">Transmembrane helix</keyword>
<organism evidence="6 7">
    <name type="scientific">Enterococcus alcedinis</name>
    <dbReference type="NCBI Taxonomy" id="1274384"/>
    <lineage>
        <taxon>Bacteria</taxon>
        <taxon>Bacillati</taxon>
        <taxon>Bacillota</taxon>
        <taxon>Bacilli</taxon>
        <taxon>Lactobacillales</taxon>
        <taxon>Enterococcaceae</taxon>
        <taxon>Enterococcus</taxon>
    </lineage>
</organism>
<evidence type="ECO:0000256" key="1">
    <source>
        <dbReference type="ARBA" id="ARBA00004141"/>
    </source>
</evidence>
<dbReference type="InterPro" id="IPR001807">
    <property type="entry name" value="ClC"/>
</dbReference>
<feature type="transmembrane region" description="Helical" evidence="5">
    <location>
        <begin position="201"/>
        <end position="221"/>
    </location>
</feature>
<dbReference type="EMBL" id="BMDT01000020">
    <property type="protein sequence ID" value="GGI66819.1"/>
    <property type="molecule type" value="Genomic_DNA"/>
</dbReference>
<dbReference type="PANTHER" id="PTHR43427:SF12">
    <property type="entry name" value="CHLORIDE TRANSPORTER"/>
    <property type="match status" value="1"/>
</dbReference>
<keyword evidence="4 5" id="KW-0472">Membrane</keyword>
<feature type="transmembrane region" description="Helical" evidence="5">
    <location>
        <begin position="120"/>
        <end position="140"/>
    </location>
</feature>
<dbReference type="InterPro" id="IPR050368">
    <property type="entry name" value="ClC-type_chloride_channel"/>
</dbReference>
<accession>A0A917JHB1</accession>
<sequence>MFLVLVNFLIHSLWETIPTTLQLGNYYPLILGLIGGTLVGFTQRFLGPYPHTLEETLHEFKATNAVAYKHAVTRNFFAATIVLAFGASLGPEAALSSILGGMISWLGDQMKLTLARKEQLVNLSIGTMLSAIFHAPFVGISDSLEEELKKDHISIKWKKVVVYGLATIFGIIGFTTINQMFPKESVLGIHIPIVIWQSKVLFLIVPAIVIGLLFGYLFLMIEKISNQIAKKINHPFILAITAGLLIGLLGMISPYFLFSGEHELLPFSKSYKELSRGFLLFLAIGKVILTNLCFAFGWRGGKIFPAIFSSAAIAFTIVSYFPYTPGLIVGIVVAASVTIILKQPLVTAALLLFLFPIQFFPIIVLVCYLAKSIDSWIEKRS</sequence>
<evidence type="ECO:0000256" key="2">
    <source>
        <dbReference type="ARBA" id="ARBA00022692"/>
    </source>
</evidence>
<reference evidence="6" key="1">
    <citation type="journal article" date="2014" name="Int. J. Syst. Evol. Microbiol.">
        <title>Complete genome sequence of Corynebacterium casei LMG S-19264T (=DSM 44701T), isolated from a smear-ripened cheese.</title>
        <authorList>
            <consortium name="US DOE Joint Genome Institute (JGI-PGF)"/>
            <person name="Walter F."/>
            <person name="Albersmeier A."/>
            <person name="Kalinowski J."/>
            <person name="Ruckert C."/>
        </authorList>
    </citation>
    <scope>NUCLEOTIDE SEQUENCE</scope>
    <source>
        <strain evidence="6">CCM 8433</strain>
    </source>
</reference>
<evidence type="ECO:0000313" key="6">
    <source>
        <dbReference type="EMBL" id="GGI66819.1"/>
    </source>
</evidence>
<dbReference type="InterPro" id="IPR014743">
    <property type="entry name" value="Cl-channel_core"/>
</dbReference>
<evidence type="ECO:0000256" key="3">
    <source>
        <dbReference type="ARBA" id="ARBA00022989"/>
    </source>
</evidence>
<feature type="transmembrane region" description="Helical" evidence="5">
    <location>
        <begin position="160"/>
        <end position="181"/>
    </location>
</feature>
<comment type="caution">
    <text evidence="6">The sequence shown here is derived from an EMBL/GenBank/DDBJ whole genome shotgun (WGS) entry which is preliminary data.</text>
</comment>
<dbReference type="Pfam" id="PF00654">
    <property type="entry name" value="Voltage_CLC"/>
    <property type="match status" value="1"/>
</dbReference>
<feature type="transmembrane region" description="Helical" evidence="5">
    <location>
        <begin position="347"/>
        <end position="370"/>
    </location>
</feature>